<dbReference type="PANTHER" id="PTHR31209:SF4">
    <property type="entry name" value="2,3-BISPHOSPHOGLYCERATE-INDEPENDENT PHOSPHOGLYCERATE MUTASE"/>
    <property type="match status" value="1"/>
</dbReference>
<dbReference type="EMBL" id="UINC01003422">
    <property type="protein sequence ID" value="SVA06199.1"/>
    <property type="molecule type" value="Genomic_DNA"/>
</dbReference>
<protein>
    <recommendedName>
        <fullName evidence="6">Metalloenzyme domain-containing protein</fullName>
    </recommendedName>
</protein>
<dbReference type="SUPFAM" id="SSF53649">
    <property type="entry name" value="Alkaline phosphatase-like"/>
    <property type="match status" value="1"/>
</dbReference>
<accession>A0A381SRS9</accession>
<dbReference type="Pfam" id="PF01676">
    <property type="entry name" value="Metalloenzyme"/>
    <property type="match status" value="1"/>
</dbReference>
<dbReference type="GO" id="GO:0046872">
    <property type="term" value="F:metal ion binding"/>
    <property type="evidence" value="ECO:0007669"/>
    <property type="project" value="InterPro"/>
</dbReference>
<dbReference type="Gene3D" id="3.40.720.10">
    <property type="entry name" value="Alkaline Phosphatase, subunit A"/>
    <property type="match status" value="2"/>
</dbReference>
<evidence type="ECO:0000313" key="7">
    <source>
        <dbReference type="EMBL" id="SVA06199.1"/>
    </source>
</evidence>
<organism evidence="7">
    <name type="scientific">marine metagenome</name>
    <dbReference type="NCBI Taxonomy" id="408172"/>
    <lineage>
        <taxon>unclassified sequences</taxon>
        <taxon>metagenomes</taxon>
        <taxon>ecological metagenomes</taxon>
    </lineage>
</organism>
<gene>
    <name evidence="7" type="ORF">METZ01_LOCUS59053</name>
</gene>
<dbReference type="CDD" id="cd16011">
    <property type="entry name" value="iPGM_like"/>
    <property type="match status" value="1"/>
</dbReference>
<dbReference type="InterPro" id="IPR004456">
    <property type="entry name" value="Pglycerate_mutase_ApgM"/>
</dbReference>
<dbReference type="InterPro" id="IPR006124">
    <property type="entry name" value="Metalloenzyme"/>
</dbReference>
<evidence type="ECO:0000256" key="3">
    <source>
        <dbReference type="ARBA" id="ARBA00004921"/>
    </source>
</evidence>
<proteinExistence type="inferred from homology"/>
<dbReference type="GO" id="GO:0004619">
    <property type="term" value="F:phosphoglycerate mutase activity"/>
    <property type="evidence" value="ECO:0007669"/>
    <property type="project" value="UniProtKB-EC"/>
</dbReference>
<evidence type="ECO:0000256" key="2">
    <source>
        <dbReference type="ARBA" id="ARBA00002315"/>
    </source>
</evidence>
<evidence type="ECO:0000259" key="6">
    <source>
        <dbReference type="Pfam" id="PF01676"/>
    </source>
</evidence>
<comment type="catalytic activity">
    <reaction evidence="1">
        <text>(2R)-2-phosphoglycerate = (2R)-3-phosphoglycerate</text>
        <dbReference type="Rhea" id="RHEA:15901"/>
        <dbReference type="ChEBI" id="CHEBI:58272"/>
        <dbReference type="ChEBI" id="CHEBI:58289"/>
        <dbReference type="EC" id="5.4.2.12"/>
    </reaction>
</comment>
<dbReference type="PIRSF" id="PIRSF006392">
    <property type="entry name" value="IPGAM_arch"/>
    <property type="match status" value="1"/>
</dbReference>
<comment type="similarity">
    <text evidence="4">Belongs to the BPG-independent phosphoglycerate mutase family. A-PGAM subfamily.</text>
</comment>
<comment type="function">
    <text evidence="2">Catalyzes the interconversion of 2-phosphoglycerate and 3-phosphoglycerate.</text>
</comment>
<reference evidence="7" key="1">
    <citation type="submission" date="2018-05" db="EMBL/GenBank/DDBJ databases">
        <authorList>
            <person name="Lanie J.A."/>
            <person name="Ng W.-L."/>
            <person name="Kazmierczak K.M."/>
            <person name="Andrzejewski T.M."/>
            <person name="Davidsen T.M."/>
            <person name="Wayne K.J."/>
            <person name="Tettelin H."/>
            <person name="Glass J.I."/>
            <person name="Rusch D."/>
            <person name="Podicherti R."/>
            <person name="Tsui H.-C.T."/>
            <person name="Winkler M.E."/>
        </authorList>
    </citation>
    <scope>NUCLEOTIDE SEQUENCE</scope>
</reference>
<feature type="domain" description="Metalloenzyme" evidence="6">
    <location>
        <begin position="2"/>
        <end position="352"/>
    </location>
</feature>
<dbReference type="GO" id="GO:0006096">
    <property type="term" value="P:glycolytic process"/>
    <property type="evidence" value="ECO:0007669"/>
    <property type="project" value="UniProtKB-KW"/>
</dbReference>
<evidence type="ECO:0000256" key="4">
    <source>
        <dbReference type="ARBA" id="ARBA00005524"/>
    </source>
</evidence>
<dbReference type="PANTHER" id="PTHR31209">
    <property type="entry name" value="COFACTOR-INDEPENDENT PHOSPHOGLYCERATE MUTASE"/>
    <property type="match status" value="1"/>
</dbReference>
<evidence type="ECO:0000256" key="1">
    <source>
        <dbReference type="ARBA" id="ARBA00000370"/>
    </source>
</evidence>
<evidence type="ECO:0000256" key="5">
    <source>
        <dbReference type="ARBA" id="ARBA00023152"/>
    </source>
</evidence>
<dbReference type="AlphaFoldDB" id="A0A381SRS9"/>
<name>A0A381SRS9_9ZZZZ</name>
<feature type="non-terminal residue" evidence="7">
    <location>
        <position position="1"/>
    </location>
</feature>
<keyword evidence="5" id="KW-0324">Glycolysis</keyword>
<sequence length="381" mass="39656">VKYVICVPDGCADLPVPELDGRTPLEVAQTPNLDALAARATVGRAAVIPEGMPPGSDVGNMSIFGFDPAEHHTGRAPIEAAALGLSLSPDQAAFRCNLVTVSPDGVMLDYAGGNPSSESAAEVIARIERELGGDGVSFHAGVSFRHAMLGPGEWLDADCTPPHDLSGDQVVVPAGPMGGPLCDLMEASKDVLAASDLEATQIWLWGQGFQPQLPSFSEAHGVDAGLVTAVDLVRGLGVLTGMEVCDIPGATGWYDTDYEGKRDVALQGLADGLDLFIVHVEATDEAGHAGDVAQKVEALEFWDRRILADLVPGLDTLGPWRLLMLPDHATPLTTRTHTSDPVPYLLVDSEVGGPGGVFTESGVAGAPLVPGHSLMSALLSR</sequence>
<comment type="pathway">
    <text evidence="3">Carbohydrate degradation.</text>
</comment>
<dbReference type="Pfam" id="PF10143">
    <property type="entry name" value="PhosphMutase"/>
    <property type="match status" value="1"/>
</dbReference>
<dbReference type="NCBIfam" id="TIGR00306">
    <property type="entry name" value="apgM"/>
    <property type="match status" value="1"/>
</dbReference>
<dbReference type="InterPro" id="IPR017850">
    <property type="entry name" value="Alkaline_phosphatase_core_sf"/>
</dbReference>